<reference evidence="1 2" key="1">
    <citation type="submission" date="2020-02" db="EMBL/GenBank/DDBJ databases">
        <title>Draft genome sequence of two Spirosoma agri KCTC 52727 and Spirosoma terrae KCTC 52035.</title>
        <authorList>
            <person name="Rojas J."/>
            <person name="Ambika Manirajan B."/>
            <person name="Ratering S."/>
            <person name="Suarez C."/>
            <person name="Schnell S."/>
        </authorList>
    </citation>
    <scope>NUCLEOTIDE SEQUENCE [LARGE SCALE GENOMIC DNA]</scope>
    <source>
        <strain evidence="1 2">KCTC 52727</strain>
    </source>
</reference>
<organism evidence="1 2">
    <name type="scientific">Spirosoma agri</name>
    <dbReference type="NCBI Taxonomy" id="1987381"/>
    <lineage>
        <taxon>Bacteria</taxon>
        <taxon>Pseudomonadati</taxon>
        <taxon>Bacteroidota</taxon>
        <taxon>Cytophagia</taxon>
        <taxon>Cytophagales</taxon>
        <taxon>Cytophagaceae</taxon>
        <taxon>Spirosoma</taxon>
    </lineage>
</organism>
<dbReference type="Proteomes" id="UP000477386">
    <property type="component" value="Unassembled WGS sequence"/>
</dbReference>
<protein>
    <submittedName>
        <fullName evidence="1">DUF2693 domain-containing protein</fullName>
    </submittedName>
</protein>
<gene>
    <name evidence="1" type="ORF">GK091_27330</name>
</gene>
<name>A0A6M0IQP7_9BACT</name>
<evidence type="ECO:0000313" key="2">
    <source>
        <dbReference type="Proteomes" id="UP000477386"/>
    </source>
</evidence>
<proteinExistence type="predicted"/>
<dbReference type="AlphaFoldDB" id="A0A6M0IQP7"/>
<evidence type="ECO:0000313" key="1">
    <source>
        <dbReference type="EMBL" id="NEU70608.1"/>
    </source>
</evidence>
<keyword evidence="2" id="KW-1185">Reference proteome</keyword>
<sequence>MIALSSPVTLTIRQQATTLAWQLVRAARLPFKIAQSQAWATVRLLSQMQTGPTEFSYIKDDRTRRVAIGERPAPAIDKPLVIRYFDLEAGDIRSFRIDRLVTA</sequence>
<dbReference type="EMBL" id="JAAGNZ010000006">
    <property type="protein sequence ID" value="NEU70608.1"/>
    <property type="molecule type" value="Genomic_DNA"/>
</dbReference>
<dbReference type="RefSeq" id="WP_164043920.1">
    <property type="nucleotide sequence ID" value="NZ_JAAGNZ010000006.1"/>
</dbReference>
<dbReference type="InterPro" id="IPR024401">
    <property type="entry name" value="WYL_prot"/>
</dbReference>
<dbReference type="Pfam" id="PF10902">
    <property type="entry name" value="WYL_2"/>
    <property type="match status" value="1"/>
</dbReference>
<accession>A0A6M0IQP7</accession>
<comment type="caution">
    <text evidence="1">The sequence shown here is derived from an EMBL/GenBank/DDBJ whole genome shotgun (WGS) entry which is preliminary data.</text>
</comment>